<feature type="domain" description="PUL" evidence="2">
    <location>
        <begin position="55"/>
        <end position="369"/>
    </location>
</feature>
<evidence type="ECO:0000256" key="1">
    <source>
        <dbReference type="SAM" id="MobiDB-lite"/>
    </source>
</evidence>
<dbReference type="Proteomes" id="UP000288805">
    <property type="component" value="Unassembled WGS sequence"/>
</dbReference>
<proteinExistence type="predicted"/>
<name>A0A438EL25_VITVI</name>
<dbReference type="Gene3D" id="1.25.10.10">
    <property type="entry name" value="Leucine-rich Repeat Variant"/>
    <property type="match status" value="2"/>
</dbReference>
<evidence type="ECO:0000313" key="3">
    <source>
        <dbReference type="EMBL" id="RVW48431.1"/>
    </source>
</evidence>
<evidence type="ECO:0000313" key="4">
    <source>
        <dbReference type="Proteomes" id="UP000288805"/>
    </source>
</evidence>
<feature type="region of interest" description="Disordered" evidence="1">
    <location>
        <begin position="1"/>
        <end position="21"/>
    </location>
</feature>
<dbReference type="InterPro" id="IPR011989">
    <property type="entry name" value="ARM-like"/>
</dbReference>
<sequence>MWSLPGKKGRRENFAGKGCRRGGDPTAMRLSEVVRKESEGTGVKTRFLTDGSVDNHLKEKKSLSLTEVEISRLVAVVKILKETSRYHSSTFADVDIALMLKLLKSWPLAMIFPGDSGLSTHSSHVVSIGCLDYHLIILMLVSFNYRVNILRLFLNGNFTQFIDIIIPLVCVVIDILRMIILHPDGAIRLLKLLEDENDVFKTGCGLLVLAIGPLANLPEIGPKLDFDALSRCTNGHDQENYNKSALAANLLTSIPCCILDAFSSCNSSSNKNVLLSYSTLLLNYAVFLIERRIKKASLMCFQQFLRYIAEGENLDVDSKYRALVAIGTLMLEGSVKKIALDFDVESIAKAAKVSKDAKVAEVGADIELLTKQN</sequence>
<dbReference type="AlphaFoldDB" id="A0A438EL25"/>
<reference evidence="3 4" key="1">
    <citation type="journal article" date="2018" name="PLoS Genet.">
        <title>Population sequencing reveals clonal diversity and ancestral inbreeding in the grapevine cultivar Chardonnay.</title>
        <authorList>
            <person name="Roach M.J."/>
            <person name="Johnson D.L."/>
            <person name="Bohlmann J."/>
            <person name="van Vuuren H.J."/>
            <person name="Jones S.J."/>
            <person name="Pretorius I.S."/>
            <person name="Schmidt S.A."/>
            <person name="Borneman A.R."/>
        </authorList>
    </citation>
    <scope>NUCLEOTIDE SEQUENCE [LARGE SCALE GENOMIC DNA]</scope>
    <source>
        <strain evidence="4">cv. Chardonnay</strain>
        <tissue evidence="3">Leaf</tissue>
    </source>
</reference>
<dbReference type="Pfam" id="PF08324">
    <property type="entry name" value="PUL"/>
    <property type="match status" value="2"/>
</dbReference>
<dbReference type="InterPro" id="IPR013535">
    <property type="entry name" value="PUL_dom"/>
</dbReference>
<accession>A0A438EL25</accession>
<gene>
    <name evidence="3" type="ORF">CK203_088277</name>
</gene>
<dbReference type="PROSITE" id="PS51396">
    <property type="entry name" value="PUL"/>
    <property type="match status" value="1"/>
</dbReference>
<organism evidence="3 4">
    <name type="scientific">Vitis vinifera</name>
    <name type="common">Grape</name>
    <dbReference type="NCBI Taxonomy" id="29760"/>
    <lineage>
        <taxon>Eukaryota</taxon>
        <taxon>Viridiplantae</taxon>
        <taxon>Streptophyta</taxon>
        <taxon>Embryophyta</taxon>
        <taxon>Tracheophyta</taxon>
        <taxon>Spermatophyta</taxon>
        <taxon>Magnoliopsida</taxon>
        <taxon>eudicotyledons</taxon>
        <taxon>Gunneridae</taxon>
        <taxon>Pentapetalae</taxon>
        <taxon>rosids</taxon>
        <taxon>Vitales</taxon>
        <taxon>Vitaceae</taxon>
        <taxon>Viteae</taxon>
        <taxon>Vitis</taxon>
    </lineage>
</organism>
<protein>
    <recommendedName>
        <fullName evidence="2">PUL domain-containing protein</fullName>
    </recommendedName>
</protein>
<dbReference type="EMBL" id="QGNW01001253">
    <property type="protein sequence ID" value="RVW48431.1"/>
    <property type="molecule type" value="Genomic_DNA"/>
</dbReference>
<evidence type="ECO:0000259" key="2">
    <source>
        <dbReference type="PROSITE" id="PS51396"/>
    </source>
</evidence>
<comment type="caution">
    <text evidence="3">The sequence shown here is derived from an EMBL/GenBank/DDBJ whole genome shotgun (WGS) entry which is preliminary data.</text>
</comment>